<feature type="compositionally biased region" description="Polar residues" evidence="1">
    <location>
        <begin position="431"/>
        <end position="441"/>
    </location>
</feature>
<dbReference type="EMBL" id="QZEI01000025">
    <property type="protein sequence ID" value="RLV59884.1"/>
    <property type="molecule type" value="Genomic_DNA"/>
</dbReference>
<accession>A0A3L8PWY6</accession>
<dbReference type="AlphaFoldDB" id="A0A3L8PWY6"/>
<feature type="compositionally biased region" description="Polar residues" evidence="1">
    <location>
        <begin position="327"/>
        <end position="337"/>
    </location>
</feature>
<feature type="region of interest" description="Disordered" evidence="1">
    <location>
        <begin position="213"/>
        <end position="474"/>
    </location>
</feature>
<organism evidence="3 4">
    <name type="scientific">Parashewanella curva</name>
    <dbReference type="NCBI Taxonomy" id="2338552"/>
    <lineage>
        <taxon>Bacteria</taxon>
        <taxon>Pseudomonadati</taxon>
        <taxon>Pseudomonadota</taxon>
        <taxon>Gammaproteobacteria</taxon>
        <taxon>Alteromonadales</taxon>
        <taxon>Shewanellaceae</taxon>
        <taxon>Parashewanella</taxon>
    </lineage>
</organism>
<feature type="compositionally biased region" description="Low complexity" evidence="1">
    <location>
        <begin position="257"/>
        <end position="290"/>
    </location>
</feature>
<keyword evidence="2" id="KW-0472">Membrane</keyword>
<keyword evidence="4" id="KW-1185">Reference proteome</keyword>
<dbReference type="Proteomes" id="UP000281474">
    <property type="component" value="Unassembled WGS sequence"/>
</dbReference>
<feature type="compositionally biased region" description="Acidic residues" evidence="1">
    <location>
        <begin position="351"/>
        <end position="366"/>
    </location>
</feature>
<proteinExistence type="predicted"/>
<keyword evidence="2" id="KW-1133">Transmembrane helix</keyword>
<reference evidence="3 4" key="1">
    <citation type="submission" date="2018-09" db="EMBL/GenBank/DDBJ databases">
        <title>Phylogeny of the Shewanellaceae, and recommendation for two new genera, Pseudoshewanella and Parashewanella.</title>
        <authorList>
            <person name="Wang G."/>
        </authorList>
    </citation>
    <scope>NUCLEOTIDE SEQUENCE [LARGE SCALE GENOMIC DNA]</scope>
    <source>
        <strain evidence="3 4">C51</strain>
    </source>
</reference>
<keyword evidence="2" id="KW-0812">Transmembrane</keyword>
<name>A0A3L8PWY6_9GAMM</name>
<dbReference type="OrthoDB" id="291749at2"/>
<protein>
    <submittedName>
        <fullName evidence="3">Uncharacterized protein</fullName>
    </submittedName>
</protein>
<evidence type="ECO:0000313" key="3">
    <source>
        <dbReference type="EMBL" id="RLV59884.1"/>
    </source>
</evidence>
<evidence type="ECO:0000256" key="1">
    <source>
        <dbReference type="SAM" id="MobiDB-lite"/>
    </source>
</evidence>
<gene>
    <name evidence="3" type="ORF">D5018_09955</name>
</gene>
<feature type="transmembrane region" description="Helical" evidence="2">
    <location>
        <begin position="44"/>
        <end position="63"/>
    </location>
</feature>
<feature type="compositionally biased region" description="Basic and acidic residues" evidence="1">
    <location>
        <begin position="341"/>
        <end position="350"/>
    </location>
</feature>
<feature type="compositionally biased region" description="Low complexity" evidence="1">
    <location>
        <begin position="442"/>
        <end position="454"/>
    </location>
</feature>
<evidence type="ECO:0000313" key="4">
    <source>
        <dbReference type="Proteomes" id="UP000281474"/>
    </source>
</evidence>
<comment type="caution">
    <text evidence="3">The sequence shown here is derived from an EMBL/GenBank/DDBJ whole genome shotgun (WGS) entry which is preliminary data.</text>
</comment>
<feature type="transmembrane region" description="Helical" evidence="2">
    <location>
        <begin position="69"/>
        <end position="88"/>
    </location>
</feature>
<feature type="transmembrane region" description="Helical" evidence="2">
    <location>
        <begin position="168"/>
        <end position="188"/>
    </location>
</feature>
<evidence type="ECO:0000256" key="2">
    <source>
        <dbReference type="SAM" id="Phobius"/>
    </source>
</evidence>
<dbReference type="RefSeq" id="WP_121838852.1">
    <property type="nucleotide sequence ID" value="NZ_ML014774.1"/>
</dbReference>
<sequence length="498" mass="54103">MTDSTATKLKQQLNELAKKGTKHLSQLRHRHALEQGWQAAIKSVWFYPAILLIAALVDVAELAKFEQQPFYYFGLVLIPLLVFVVRYFQAASQYEIDRRLALALYDHHLASKDRLQTADEFLNISNPSSFELAAIEDSKTFIEKALNAELPKKELSAPVLTVAKWRSLATAASLTVLAILLPFINLGFNTDIAEKQVDSTQLLSAISTSQDANQVESELSVNRKASGIKMRSSQSDSASEAGEEESQMKAKPSQPKAASDASSQNSSAQQNQSNTAGSGASSQSSSSKQQQQKKEKPATKKKTNSQTKQQDQKKQKNSSAAGVANGKGSTSGQQPANSDKAAAENKARQEDESDSTDEAEEEEDEEQKANSSSGPKKNKRKAPVDRKLGVTGQSEQENDLANGRGGPGGLKKTRGVAAMLLGVPMPDRLQGSPNPGRTKSIQEQSQPEQQQVAQTNSEDHGARNGAVGEVPEKPLLPWIKQVITKYFVAQRSDETTKQ</sequence>